<dbReference type="Proteomes" id="UP000777002">
    <property type="component" value="Unassembled WGS sequence"/>
</dbReference>
<evidence type="ECO:0000313" key="9">
    <source>
        <dbReference type="EMBL" id="MBM6929216.1"/>
    </source>
</evidence>
<feature type="transmembrane region" description="Helical" evidence="8">
    <location>
        <begin position="335"/>
        <end position="352"/>
    </location>
</feature>
<comment type="subcellular location">
    <subcellularLocation>
        <location evidence="1">Membrane</location>
        <topology evidence="1">Multi-pass membrane protein</topology>
    </subcellularLocation>
</comment>
<feature type="transmembrane region" description="Helical" evidence="8">
    <location>
        <begin position="358"/>
        <end position="380"/>
    </location>
</feature>
<dbReference type="InterPro" id="IPR001734">
    <property type="entry name" value="Na/solute_symporter"/>
</dbReference>
<feature type="transmembrane region" description="Helical" evidence="8">
    <location>
        <begin position="152"/>
        <end position="172"/>
    </location>
</feature>
<evidence type="ECO:0000256" key="5">
    <source>
        <dbReference type="ARBA" id="ARBA00022989"/>
    </source>
</evidence>
<gene>
    <name evidence="9" type="ORF">H5985_08050</name>
</gene>
<evidence type="ECO:0000256" key="8">
    <source>
        <dbReference type="SAM" id="Phobius"/>
    </source>
</evidence>
<name>A0ABS2GWW6_9BURK</name>
<evidence type="ECO:0008006" key="11">
    <source>
        <dbReference type="Google" id="ProtNLM"/>
    </source>
</evidence>
<dbReference type="PROSITE" id="PS50283">
    <property type="entry name" value="NA_SOLUT_SYMP_3"/>
    <property type="match status" value="1"/>
</dbReference>
<reference evidence="9 10" key="1">
    <citation type="journal article" date="2021" name="Sci. Rep.">
        <title>The distribution of antibiotic resistance genes in chicken gut microbiota commensals.</title>
        <authorList>
            <person name="Juricova H."/>
            <person name="Matiasovicova J."/>
            <person name="Kubasova T."/>
            <person name="Cejkova D."/>
            <person name="Rychlik I."/>
        </authorList>
    </citation>
    <scope>NUCLEOTIDE SEQUENCE [LARGE SCALE GENOMIC DNA]</scope>
    <source>
        <strain evidence="9 10">An562</strain>
    </source>
</reference>
<evidence type="ECO:0000256" key="2">
    <source>
        <dbReference type="ARBA" id="ARBA00006434"/>
    </source>
</evidence>
<organism evidence="9 10">
    <name type="scientific">Parasutterella secunda</name>
    <dbReference type="NCBI Taxonomy" id="626947"/>
    <lineage>
        <taxon>Bacteria</taxon>
        <taxon>Pseudomonadati</taxon>
        <taxon>Pseudomonadota</taxon>
        <taxon>Betaproteobacteria</taxon>
        <taxon>Burkholderiales</taxon>
        <taxon>Sutterellaceae</taxon>
        <taxon>Parasutterella</taxon>
    </lineage>
</organism>
<feature type="transmembrane region" description="Helical" evidence="8">
    <location>
        <begin position="387"/>
        <end position="405"/>
    </location>
</feature>
<comment type="similarity">
    <text evidence="2 7">Belongs to the sodium:solute symporter (SSF) (TC 2.A.21) family.</text>
</comment>
<feature type="transmembrane region" description="Helical" evidence="8">
    <location>
        <begin position="254"/>
        <end position="278"/>
    </location>
</feature>
<feature type="transmembrane region" description="Helical" evidence="8">
    <location>
        <begin position="178"/>
        <end position="196"/>
    </location>
</feature>
<evidence type="ECO:0000256" key="3">
    <source>
        <dbReference type="ARBA" id="ARBA00022448"/>
    </source>
</evidence>
<feature type="transmembrane region" description="Helical" evidence="8">
    <location>
        <begin position="298"/>
        <end position="323"/>
    </location>
</feature>
<feature type="transmembrane region" description="Helical" evidence="8">
    <location>
        <begin position="114"/>
        <end position="132"/>
    </location>
</feature>
<evidence type="ECO:0000256" key="1">
    <source>
        <dbReference type="ARBA" id="ARBA00004141"/>
    </source>
</evidence>
<protein>
    <recommendedName>
        <fullName evidence="11">Sodium:solute symporter family protein</fullName>
    </recommendedName>
</protein>
<dbReference type="Gene3D" id="1.20.1730.10">
    <property type="entry name" value="Sodium/glucose cotransporter"/>
    <property type="match status" value="1"/>
</dbReference>
<keyword evidence="5 8" id="KW-1133">Transmembrane helix</keyword>
<evidence type="ECO:0000256" key="6">
    <source>
        <dbReference type="ARBA" id="ARBA00023136"/>
    </source>
</evidence>
<evidence type="ECO:0000256" key="7">
    <source>
        <dbReference type="RuleBase" id="RU362091"/>
    </source>
</evidence>
<proteinExistence type="inferred from homology"/>
<dbReference type="InterPro" id="IPR038377">
    <property type="entry name" value="Na/Glc_symporter_sf"/>
</dbReference>
<evidence type="ECO:0000313" key="10">
    <source>
        <dbReference type="Proteomes" id="UP000777002"/>
    </source>
</evidence>
<dbReference type="EMBL" id="JACJKX010000016">
    <property type="protein sequence ID" value="MBM6929216.1"/>
    <property type="molecule type" value="Genomic_DNA"/>
</dbReference>
<dbReference type="RefSeq" id="WP_205050802.1">
    <property type="nucleotide sequence ID" value="NZ_JACJKX010000016.1"/>
</dbReference>
<keyword evidence="10" id="KW-1185">Reference proteome</keyword>
<keyword evidence="6 8" id="KW-0472">Membrane</keyword>
<feature type="transmembrane region" description="Helical" evidence="8">
    <location>
        <begin position="36"/>
        <end position="61"/>
    </location>
</feature>
<evidence type="ECO:0000256" key="4">
    <source>
        <dbReference type="ARBA" id="ARBA00022692"/>
    </source>
</evidence>
<comment type="caution">
    <text evidence="9">The sequence shown here is derived from an EMBL/GenBank/DDBJ whole genome shotgun (WGS) entry which is preliminary data.</text>
</comment>
<dbReference type="PANTHER" id="PTHR48086:SF7">
    <property type="entry name" value="SODIUM-SOLUTE SYMPORTER-RELATED"/>
    <property type="match status" value="1"/>
</dbReference>
<keyword evidence="4 8" id="KW-0812">Transmembrane</keyword>
<sequence length="447" mass="46671">MLSALLSLYILLLIALSVYRSKKAKTENAASFLTAGASAGTLLCALSLVSTIIGGSATLGIGTLAQKIGAAAFWWLGVGAIGLFIHGWLIAPVIRSTGACTLPDVLGRLVGSTARRWSAFIIVVSWVGVVAAQFTAMRTLLADILPASQGEIFYLVLAIAIVLHTALGGQKAVLRTDAMQTVLLTGGFVSAAWWCVTRAGIDWKAIDPVPFNDSFGAWDWIKLSLLVGVTYIVGPDIFSRTFAASSSRSASQGAWMGAVLLMFFAVVITLLAMGNLSASNPLSGWLAESSAMPSVIKIALALGLLSALAGSADTVLLSAAGIVEKDLLNGDQSIRLRRLIALFGFGAVFLTYQSSDIIGWLLYAYALFVPGVAVPLLVVLLRKRSLVNARLWLAGAVIGGLLGLAGNLTGWPLAIAGVAVSATFAWVSVKSSEVHSVLIPNGENSLK</sequence>
<dbReference type="Pfam" id="PF00474">
    <property type="entry name" value="SSF"/>
    <property type="match status" value="1"/>
</dbReference>
<dbReference type="PANTHER" id="PTHR48086">
    <property type="entry name" value="SODIUM/PROLINE SYMPORTER-RELATED"/>
    <property type="match status" value="1"/>
</dbReference>
<dbReference type="InterPro" id="IPR050277">
    <property type="entry name" value="Sodium:Solute_Symporter"/>
</dbReference>
<keyword evidence="3" id="KW-0813">Transport</keyword>
<feature type="transmembrane region" description="Helical" evidence="8">
    <location>
        <begin position="73"/>
        <end position="94"/>
    </location>
</feature>
<accession>A0ABS2GWW6</accession>